<comment type="caution">
    <text evidence="1">The sequence shown here is derived from an EMBL/GenBank/DDBJ whole genome shotgun (WGS) entry which is preliminary data.</text>
</comment>
<gene>
    <name evidence="1" type="ORF">I2492_19545</name>
</gene>
<dbReference type="AlphaFoldDB" id="A0A9D7FWM9"/>
<protein>
    <submittedName>
        <fullName evidence="1">Uncharacterized protein</fullName>
    </submittedName>
</protein>
<evidence type="ECO:0000313" key="2">
    <source>
        <dbReference type="Proteomes" id="UP000807542"/>
    </source>
</evidence>
<proteinExistence type="predicted"/>
<sequence>MDEEKAIPMVGEIGAAVVALIAKGAVINRDNIATYLEVRRKTVGNVIHKGVLRDAAKLVREGKL</sequence>
<name>A0A9D7FWM9_9GAMM</name>
<dbReference type="RefSeq" id="WP_228399560.1">
    <property type="nucleotide sequence ID" value="NZ_JADRCP010000021.1"/>
</dbReference>
<dbReference type="Proteomes" id="UP000807542">
    <property type="component" value="Unassembled WGS sequence"/>
</dbReference>
<dbReference type="EMBL" id="JADRCP010000021">
    <property type="protein sequence ID" value="MBK5178502.1"/>
    <property type="molecule type" value="Genomic_DNA"/>
</dbReference>
<reference evidence="1" key="1">
    <citation type="submission" date="2020-11" db="EMBL/GenBank/DDBJ databases">
        <title>Insectihabitans protaetiae gen. nov. sp. nov. and Insectihabitans allomyrinae sp. nov., isolated from larvae of Protaetia brevitarsis seulensis and Allomyrina dichotoma, respectively.</title>
        <authorList>
            <person name="Lee S.D."/>
            <person name="Byeon Y.-S."/>
            <person name="Kim S.-M."/>
            <person name="Yang H.L."/>
            <person name="Kim I.S."/>
        </authorList>
    </citation>
    <scope>NUCLEOTIDE SEQUENCE</scope>
    <source>
        <strain evidence="1">CWB-B4</strain>
    </source>
</reference>
<evidence type="ECO:0000313" key="1">
    <source>
        <dbReference type="EMBL" id="MBK5178502.1"/>
    </source>
</evidence>
<organism evidence="1 2">
    <name type="scientific">Limnobaculum xujianqingii</name>
    <dbReference type="NCBI Taxonomy" id="2738837"/>
    <lineage>
        <taxon>Bacteria</taxon>
        <taxon>Pseudomonadati</taxon>
        <taxon>Pseudomonadota</taxon>
        <taxon>Gammaproteobacteria</taxon>
        <taxon>Enterobacterales</taxon>
        <taxon>Budviciaceae</taxon>
        <taxon>Limnobaculum</taxon>
    </lineage>
</organism>
<accession>A0A9D7FWM9</accession>